<sequence length="116" mass="13209">MQIQLSFMEIITMILLGQAADSTPRMTIMVLIMLEVHIHHFMGVITHMGMDTTISVKNVSVDLVGWTSSIISMQLEHDILKSHVSFIHLSRTIPSVPYIYILAHRCYRLSDLMRVG</sequence>
<reference evidence="2 3" key="1">
    <citation type="submission" date="2024-01" db="EMBL/GenBank/DDBJ databases">
        <title>The genomes of 5 underutilized Papilionoideae crops provide insights into root nodulation and disease resistanc.</title>
        <authorList>
            <person name="Yuan L."/>
        </authorList>
    </citation>
    <scope>NUCLEOTIDE SEQUENCE [LARGE SCALE GENOMIC DNA]</scope>
    <source>
        <strain evidence="2">ZHUSHIDOU_FW_LH</strain>
        <tissue evidence="2">Leaf</tissue>
    </source>
</reference>
<protein>
    <submittedName>
        <fullName evidence="2">Uncharacterized protein</fullName>
    </submittedName>
</protein>
<evidence type="ECO:0000313" key="2">
    <source>
        <dbReference type="EMBL" id="KAK7250795.1"/>
    </source>
</evidence>
<keyword evidence="1" id="KW-0732">Signal</keyword>
<dbReference type="AlphaFoldDB" id="A0AAN9E7U6"/>
<dbReference type="EMBL" id="JAYWIO010000007">
    <property type="protein sequence ID" value="KAK7250795.1"/>
    <property type="molecule type" value="Genomic_DNA"/>
</dbReference>
<proteinExistence type="predicted"/>
<comment type="caution">
    <text evidence="2">The sequence shown here is derived from an EMBL/GenBank/DDBJ whole genome shotgun (WGS) entry which is preliminary data.</text>
</comment>
<organism evidence="2 3">
    <name type="scientific">Crotalaria pallida</name>
    <name type="common">Smooth rattlebox</name>
    <name type="synonym">Crotalaria striata</name>
    <dbReference type="NCBI Taxonomy" id="3830"/>
    <lineage>
        <taxon>Eukaryota</taxon>
        <taxon>Viridiplantae</taxon>
        <taxon>Streptophyta</taxon>
        <taxon>Embryophyta</taxon>
        <taxon>Tracheophyta</taxon>
        <taxon>Spermatophyta</taxon>
        <taxon>Magnoliopsida</taxon>
        <taxon>eudicotyledons</taxon>
        <taxon>Gunneridae</taxon>
        <taxon>Pentapetalae</taxon>
        <taxon>rosids</taxon>
        <taxon>fabids</taxon>
        <taxon>Fabales</taxon>
        <taxon>Fabaceae</taxon>
        <taxon>Papilionoideae</taxon>
        <taxon>50 kb inversion clade</taxon>
        <taxon>genistoids sensu lato</taxon>
        <taxon>core genistoids</taxon>
        <taxon>Crotalarieae</taxon>
        <taxon>Crotalaria</taxon>
    </lineage>
</organism>
<gene>
    <name evidence="2" type="ORF">RIF29_33475</name>
</gene>
<accession>A0AAN9E7U6</accession>
<name>A0AAN9E7U6_CROPI</name>
<feature type="chain" id="PRO_5042816658" evidence="1">
    <location>
        <begin position="20"/>
        <end position="116"/>
    </location>
</feature>
<dbReference type="Proteomes" id="UP001372338">
    <property type="component" value="Unassembled WGS sequence"/>
</dbReference>
<evidence type="ECO:0000256" key="1">
    <source>
        <dbReference type="SAM" id="SignalP"/>
    </source>
</evidence>
<keyword evidence="3" id="KW-1185">Reference proteome</keyword>
<feature type="signal peptide" evidence="1">
    <location>
        <begin position="1"/>
        <end position="19"/>
    </location>
</feature>
<evidence type="ECO:0000313" key="3">
    <source>
        <dbReference type="Proteomes" id="UP001372338"/>
    </source>
</evidence>